<dbReference type="Proteomes" id="UP000680067">
    <property type="component" value="Unassembled WGS sequence"/>
</dbReference>
<dbReference type="AlphaFoldDB" id="A0A941I5V1"/>
<evidence type="ECO:0000256" key="1">
    <source>
        <dbReference type="SAM" id="Phobius"/>
    </source>
</evidence>
<dbReference type="EMBL" id="JAGSPN010000010">
    <property type="protein sequence ID" value="MBR7783177.1"/>
    <property type="molecule type" value="Genomic_DNA"/>
</dbReference>
<feature type="transmembrane region" description="Helical" evidence="1">
    <location>
        <begin position="24"/>
        <end position="44"/>
    </location>
</feature>
<feature type="transmembrane region" description="Helical" evidence="1">
    <location>
        <begin position="105"/>
        <end position="127"/>
    </location>
</feature>
<dbReference type="RefSeq" id="WP_212688471.1">
    <property type="nucleotide sequence ID" value="NZ_JAGSPN010000010.1"/>
</dbReference>
<keyword evidence="3" id="KW-1185">Reference proteome</keyword>
<comment type="caution">
    <text evidence="2">The sequence shown here is derived from an EMBL/GenBank/DDBJ whole genome shotgun (WGS) entry which is preliminary data.</text>
</comment>
<accession>A0A941I5V1</accession>
<organism evidence="2 3">
    <name type="scientific">Undibacterium luofuense</name>
    <dbReference type="NCBI Taxonomy" id="2828733"/>
    <lineage>
        <taxon>Bacteria</taxon>
        <taxon>Pseudomonadati</taxon>
        <taxon>Pseudomonadota</taxon>
        <taxon>Betaproteobacteria</taxon>
        <taxon>Burkholderiales</taxon>
        <taxon>Oxalobacteraceae</taxon>
        <taxon>Undibacterium</taxon>
    </lineage>
</organism>
<feature type="transmembrane region" description="Helical" evidence="1">
    <location>
        <begin position="71"/>
        <end position="93"/>
    </location>
</feature>
<keyword evidence="1" id="KW-0472">Membrane</keyword>
<keyword evidence="1" id="KW-1133">Transmembrane helix</keyword>
<evidence type="ECO:0000313" key="3">
    <source>
        <dbReference type="Proteomes" id="UP000680067"/>
    </source>
</evidence>
<proteinExistence type="predicted"/>
<reference evidence="2" key="1">
    <citation type="submission" date="2021-04" db="EMBL/GenBank/DDBJ databases">
        <title>novel species isolated from subtropical streams in China.</title>
        <authorList>
            <person name="Lu H."/>
        </authorList>
    </citation>
    <scope>NUCLEOTIDE SEQUENCE</scope>
    <source>
        <strain evidence="2">LFS511W</strain>
    </source>
</reference>
<evidence type="ECO:0000313" key="2">
    <source>
        <dbReference type="EMBL" id="MBR7783177.1"/>
    </source>
</evidence>
<name>A0A941I5V1_9BURK</name>
<keyword evidence="1" id="KW-0812">Transmembrane</keyword>
<gene>
    <name evidence="2" type="ORF">KDM89_13570</name>
</gene>
<protein>
    <submittedName>
        <fullName evidence="2">Uncharacterized protein</fullName>
    </submittedName>
</protein>
<sequence>MWKEYVSGVLEWKRIIREAFTDKFFLLWFIPLAVMSLLMLAILMDLLSYDHVFKGAHLASESCRNLTDKEAFVMLMNMLITALSGLVSVGELIRFAENKKRGIPVQYGSFITSSSIAAISLISLLIFSRYFCH</sequence>